<dbReference type="InterPro" id="IPR009351">
    <property type="entry name" value="AlkZ-like"/>
</dbReference>
<evidence type="ECO:0008006" key="3">
    <source>
        <dbReference type="Google" id="ProtNLM"/>
    </source>
</evidence>
<evidence type="ECO:0000313" key="1">
    <source>
        <dbReference type="EMBL" id="OFW56337.1"/>
    </source>
</evidence>
<dbReference type="PANTHER" id="PTHR38479">
    <property type="entry name" value="LMO0824 PROTEIN"/>
    <property type="match status" value="1"/>
</dbReference>
<comment type="caution">
    <text evidence="1">The sequence shown here is derived from an EMBL/GenBank/DDBJ whole genome shotgun (WGS) entry which is preliminary data.</text>
</comment>
<reference evidence="1 2" key="1">
    <citation type="journal article" date="2016" name="Nat. Commun.">
        <title>Thousands of microbial genomes shed light on interconnected biogeochemical processes in an aquifer system.</title>
        <authorList>
            <person name="Anantharaman K."/>
            <person name="Brown C.T."/>
            <person name="Hug L.A."/>
            <person name="Sharon I."/>
            <person name="Castelle C.J."/>
            <person name="Probst A.J."/>
            <person name="Thomas B.C."/>
            <person name="Singh A."/>
            <person name="Wilkins M.J."/>
            <person name="Karaoz U."/>
            <person name="Brodie E.L."/>
            <person name="Williams K.H."/>
            <person name="Hubbard S.S."/>
            <person name="Banfield J.F."/>
        </authorList>
    </citation>
    <scope>NUCLEOTIDE SEQUENCE [LARGE SCALE GENOMIC DNA]</scope>
</reference>
<dbReference type="Proteomes" id="UP000177876">
    <property type="component" value="Unassembled WGS sequence"/>
</dbReference>
<dbReference type="EMBL" id="MELK01000047">
    <property type="protein sequence ID" value="OFW56337.1"/>
    <property type="molecule type" value="Genomic_DNA"/>
</dbReference>
<dbReference type="AlphaFoldDB" id="A0A1F2WHK5"/>
<organism evidence="1 2">
    <name type="scientific">Candidatus Solincola sediminis</name>
    <dbReference type="NCBI Taxonomy" id="1797199"/>
    <lineage>
        <taxon>Bacteria</taxon>
        <taxon>Bacillati</taxon>
        <taxon>Actinomycetota</taxon>
        <taxon>Candidatus Geothermincolia</taxon>
        <taxon>Candidatus Geothermincolales</taxon>
        <taxon>Candidatus Geothermincolaceae</taxon>
        <taxon>Candidatus Solincola</taxon>
    </lineage>
</organism>
<protein>
    <recommendedName>
        <fullName evidence="3">Winged helix DNA-binding domain-containing protein</fullName>
    </recommendedName>
</protein>
<name>A0A1F2WHK5_9ACTN</name>
<sequence length="347" mass="39308">METSADDVRSLRARKQYLQAPAEPEYLREVVGALGINAQRPSSMLLSLRARVHGLELNHVEEAIAKRMLVRTWAMRGTIHLLDGEDVRWMLALLGPIFLAAGKRRRGELGLSEEVAERGLRLIREALKGKEPLTRWEIMDILEERGFSLDRTSQAPIHFIRYAVLKGLVCLGPYRSNGEPTYVLLDDWLREKDRRPKEPLRELIRRYLKGYGPASPNDFAGWSGIPVTRAKEAWDYGCADEPVHQATAPGIVRLLPAFDSYILGYRDRDLVVPKGRQKDVYHGGQTAATVVMDGQVAGIWRYERRGKRMAIDVSPFKPFTRGMKSRAAEEAGDIGRFLGFPVDFEIE</sequence>
<accession>A0A1F2WHK5</accession>
<dbReference type="STRING" id="1797197.A2Y75_03820"/>
<proteinExistence type="predicted"/>
<dbReference type="Pfam" id="PF06224">
    <property type="entry name" value="AlkZ-like"/>
    <property type="match status" value="1"/>
</dbReference>
<evidence type="ECO:0000313" key="2">
    <source>
        <dbReference type="Proteomes" id="UP000177876"/>
    </source>
</evidence>
<dbReference type="PANTHER" id="PTHR38479:SF2">
    <property type="entry name" value="WINGED HELIX DNA-BINDING DOMAIN-CONTAINING PROTEIN"/>
    <property type="match status" value="1"/>
</dbReference>
<gene>
    <name evidence="1" type="ORF">A2Y75_03820</name>
</gene>